<keyword evidence="2" id="KW-0378">Hydrolase</keyword>
<protein>
    <submittedName>
        <fullName evidence="2">Nicotinamide-nucleotide amidohydrolase family protein</fullName>
    </submittedName>
</protein>
<gene>
    <name evidence="2" type="ORF">E3O32_14305</name>
</gene>
<feature type="domain" description="CinA C-terminal" evidence="1">
    <location>
        <begin position="7"/>
        <end position="160"/>
    </location>
</feature>
<organism evidence="2 3">
    <name type="scientific">Cryobacterium mannosilyticum</name>
    <dbReference type="NCBI Taxonomy" id="1259190"/>
    <lineage>
        <taxon>Bacteria</taxon>
        <taxon>Bacillati</taxon>
        <taxon>Actinomycetota</taxon>
        <taxon>Actinomycetes</taxon>
        <taxon>Micrococcales</taxon>
        <taxon>Microbacteriaceae</taxon>
        <taxon>Cryobacterium</taxon>
    </lineage>
</organism>
<name>A0A4R8W3A0_9MICO</name>
<dbReference type="AlphaFoldDB" id="A0A4R8W3A0"/>
<dbReference type="NCBIfam" id="TIGR00199">
    <property type="entry name" value="PncC_domain"/>
    <property type="match status" value="1"/>
</dbReference>
<proteinExistence type="predicted"/>
<dbReference type="Gene3D" id="3.90.950.20">
    <property type="entry name" value="CinA-like"/>
    <property type="match status" value="1"/>
</dbReference>
<dbReference type="Pfam" id="PF02464">
    <property type="entry name" value="CinA"/>
    <property type="match status" value="1"/>
</dbReference>
<dbReference type="Proteomes" id="UP000297643">
    <property type="component" value="Unassembled WGS sequence"/>
</dbReference>
<dbReference type="SUPFAM" id="SSF142433">
    <property type="entry name" value="CinA-like"/>
    <property type="match status" value="1"/>
</dbReference>
<reference evidence="2 3" key="1">
    <citation type="submission" date="2019-03" db="EMBL/GenBank/DDBJ databases">
        <title>Genomics of glacier-inhabiting Cryobacterium strains.</title>
        <authorList>
            <person name="Liu Q."/>
            <person name="Xin Y.-H."/>
        </authorList>
    </citation>
    <scope>NUCLEOTIDE SEQUENCE [LARGE SCALE GENOMIC DNA]</scope>
    <source>
        <strain evidence="2 3">RHLT2-21</strain>
    </source>
</reference>
<dbReference type="GO" id="GO:0016787">
    <property type="term" value="F:hydrolase activity"/>
    <property type="evidence" value="ECO:0007669"/>
    <property type="project" value="UniProtKB-KW"/>
</dbReference>
<keyword evidence="3" id="KW-1185">Reference proteome</keyword>
<accession>A0A4R8W3A0</accession>
<comment type="caution">
    <text evidence="2">The sequence shown here is derived from an EMBL/GenBank/DDBJ whole genome shotgun (WGS) entry which is preliminary data.</text>
</comment>
<evidence type="ECO:0000259" key="1">
    <source>
        <dbReference type="Pfam" id="PF02464"/>
    </source>
</evidence>
<dbReference type="InterPro" id="IPR008136">
    <property type="entry name" value="CinA_C"/>
</dbReference>
<dbReference type="RefSeq" id="WP_134510495.1">
    <property type="nucleotide sequence ID" value="NZ_SOFM01000044.1"/>
</dbReference>
<dbReference type="EMBL" id="SOFM01000044">
    <property type="protein sequence ID" value="TFC00874.1"/>
    <property type="molecule type" value="Genomic_DNA"/>
</dbReference>
<evidence type="ECO:0000313" key="2">
    <source>
        <dbReference type="EMBL" id="TFC00874.1"/>
    </source>
</evidence>
<sequence>MTAVPDLTADLIGALTAAGLTIAVAESLTGGLLTAELIRIPGASLCVNGGVVAYQTELKHTLLGVDPALLAEHGPVHPEVAIQMARGVRTRLSTAGRAADLGIATTGAAGPDPQGGHPVGTVFLGLSRGGEGWAIPLRLAGDRAAIRAQTVARAVEAVHTLIAGSRPE</sequence>
<dbReference type="InterPro" id="IPR036653">
    <property type="entry name" value="CinA-like_C"/>
</dbReference>
<evidence type="ECO:0000313" key="3">
    <source>
        <dbReference type="Proteomes" id="UP000297643"/>
    </source>
</evidence>